<feature type="transmembrane region" description="Helical" evidence="1">
    <location>
        <begin position="157"/>
        <end position="181"/>
    </location>
</feature>
<dbReference type="InterPro" id="IPR049458">
    <property type="entry name" value="EpsG-like"/>
</dbReference>
<keyword evidence="1" id="KW-0812">Transmembrane</keyword>
<dbReference type="AlphaFoldDB" id="A0A6N8FH74"/>
<feature type="transmembrane region" description="Helical" evidence="1">
    <location>
        <begin position="29"/>
        <end position="46"/>
    </location>
</feature>
<dbReference type="Pfam" id="PF14897">
    <property type="entry name" value="EpsG"/>
    <property type="match status" value="1"/>
</dbReference>
<reference evidence="2 3" key="1">
    <citation type="submission" date="2019-11" db="EMBL/GenBank/DDBJ databases">
        <authorList>
            <person name="Li X."/>
        </authorList>
    </citation>
    <scope>NUCLEOTIDE SEQUENCE [LARGE SCALE GENOMIC DNA]</scope>
    <source>
        <strain evidence="2 3">L9</strain>
    </source>
</reference>
<dbReference type="Proteomes" id="UP000469125">
    <property type="component" value="Unassembled WGS sequence"/>
</dbReference>
<feature type="transmembrane region" description="Helical" evidence="1">
    <location>
        <begin position="188"/>
        <end position="206"/>
    </location>
</feature>
<proteinExistence type="predicted"/>
<feature type="transmembrane region" description="Helical" evidence="1">
    <location>
        <begin position="321"/>
        <end position="339"/>
    </location>
</feature>
<name>A0A6N8FH74_9BACI</name>
<feature type="transmembrane region" description="Helical" evidence="1">
    <location>
        <begin position="58"/>
        <end position="76"/>
    </location>
</feature>
<dbReference type="EMBL" id="WOCA01000002">
    <property type="protein sequence ID" value="MUK87417.1"/>
    <property type="molecule type" value="Genomic_DNA"/>
</dbReference>
<keyword evidence="3" id="KW-1185">Reference proteome</keyword>
<organism evidence="2 3">
    <name type="scientific">Ornithinibacillus caprae</name>
    <dbReference type="NCBI Taxonomy" id="2678566"/>
    <lineage>
        <taxon>Bacteria</taxon>
        <taxon>Bacillati</taxon>
        <taxon>Bacillota</taxon>
        <taxon>Bacilli</taxon>
        <taxon>Bacillales</taxon>
        <taxon>Bacillaceae</taxon>
        <taxon>Ornithinibacillus</taxon>
    </lineage>
</organism>
<comment type="caution">
    <text evidence="2">The sequence shown here is derived from an EMBL/GenBank/DDBJ whole genome shotgun (WGS) entry which is preliminary data.</text>
</comment>
<sequence>MIIYYFLLAITYFFYITKLNNYKINNTNVFLFIFSIILLVISGMRYGVGTDFFSYYNYYLNFTLLDGVFEPFYNILNYLSYRISDNPQFLIFITSFIIIGLVYISINRFSINSSMSVVIFVFGFFYFDSMNVIRQYIAAVIILFAAHQYLLRNKNLFFIFSVVLATLFHYSAAFSIIMLLFKKIKFKRYFAVPYLVIVVILVPFLGRIQNFLFSIVNELPIVNEYIVYDQFRINLNASPYDFILYSLIFLIAAYAFNGNYINEKKAEYNFYLNSMAVVVALKALSLENKFFDRLTLYFTIFIIFLLPLTIKALGIKERKSIEVLIIVFFMIYAFVRIYTGQAGVINYDIFINHK</sequence>
<feature type="transmembrane region" description="Helical" evidence="1">
    <location>
        <begin position="242"/>
        <end position="261"/>
    </location>
</feature>
<feature type="transmembrane region" description="Helical" evidence="1">
    <location>
        <begin position="6"/>
        <end position="22"/>
    </location>
</feature>
<evidence type="ECO:0000313" key="2">
    <source>
        <dbReference type="EMBL" id="MUK87417.1"/>
    </source>
</evidence>
<keyword evidence="1" id="KW-0472">Membrane</keyword>
<dbReference type="RefSeq" id="WP_155667091.1">
    <property type="nucleotide sequence ID" value="NZ_WOCA01000002.1"/>
</dbReference>
<accession>A0A6N8FH74</accession>
<protein>
    <recommendedName>
        <fullName evidence="4">EpsG family protein</fullName>
    </recommendedName>
</protein>
<evidence type="ECO:0008006" key="4">
    <source>
        <dbReference type="Google" id="ProtNLM"/>
    </source>
</evidence>
<evidence type="ECO:0000313" key="3">
    <source>
        <dbReference type="Proteomes" id="UP000469125"/>
    </source>
</evidence>
<gene>
    <name evidence="2" type="ORF">GMD78_03245</name>
</gene>
<feature type="transmembrane region" description="Helical" evidence="1">
    <location>
        <begin position="88"/>
        <end position="105"/>
    </location>
</feature>
<evidence type="ECO:0000256" key="1">
    <source>
        <dbReference type="SAM" id="Phobius"/>
    </source>
</evidence>
<feature type="transmembrane region" description="Helical" evidence="1">
    <location>
        <begin position="296"/>
        <end position="314"/>
    </location>
</feature>
<keyword evidence="1" id="KW-1133">Transmembrane helix</keyword>
<feature type="transmembrane region" description="Helical" evidence="1">
    <location>
        <begin position="134"/>
        <end position="151"/>
    </location>
</feature>